<comment type="caution">
    <text evidence="3">The sequence shown here is derived from an EMBL/GenBank/DDBJ whole genome shotgun (WGS) entry which is preliminary data.</text>
</comment>
<keyword evidence="2" id="KW-0443">Lipid metabolism</keyword>
<accession>A0ABV1FJN4</accession>
<dbReference type="InterPro" id="IPR050259">
    <property type="entry name" value="SDR"/>
</dbReference>
<dbReference type="Gene3D" id="3.40.50.720">
    <property type="entry name" value="NAD(P)-binding Rossmann-like Domain"/>
    <property type="match status" value="1"/>
</dbReference>
<dbReference type="InterPro" id="IPR036291">
    <property type="entry name" value="NAD(P)-bd_dom_sf"/>
</dbReference>
<evidence type="ECO:0000313" key="4">
    <source>
        <dbReference type="Proteomes" id="UP001438008"/>
    </source>
</evidence>
<dbReference type="PANTHER" id="PTHR42879:SF2">
    <property type="entry name" value="3-OXOACYL-[ACYL-CARRIER-PROTEIN] REDUCTASE FABG"/>
    <property type="match status" value="1"/>
</dbReference>
<dbReference type="SUPFAM" id="SSF51735">
    <property type="entry name" value="NAD(P)-binding Rossmann-fold domains"/>
    <property type="match status" value="1"/>
</dbReference>
<evidence type="ECO:0000313" key="3">
    <source>
        <dbReference type="EMBL" id="MEQ2473279.1"/>
    </source>
</evidence>
<gene>
    <name evidence="3" type="ORF">WMO29_12400</name>
</gene>
<dbReference type="RefSeq" id="WP_349165006.1">
    <property type="nucleotide sequence ID" value="NZ_JBBMFE010000012.1"/>
</dbReference>
<dbReference type="Proteomes" id="UP001438008">
    <property type="component" value="Unassembled WGS sequence"/>
</dbReference>
<keyword evidence="4" id="KW-1185">Reference proteome</keyword>
<evidence type="ECO:0000256" key="2">
    <source>
        <dbReference type="ARBA" id="ARBA00023221"/>
    </source>
</evidence>
<name>A0ABV1FJN4_9FIRM</name>
<dbReference type="Pfam" id="PF13561">
    <property type="entry name" value="adh_short_C2"/>
    <property type="match status" value="1"/>
</dbReference>
<dbReference type="PANTHER" id="PTHR42879">
    <property type="entry name" value="3-OXOACYL-(ACYL-CARRIER-PROTEIN) REDUCTASE"/>
    <property type="match status" value="1"/>
</dbReference>
<comment type="similarity">
    <text evidence="1">Belongs to the short-chain dehydrogenases/reductases (SDR) family.</text>
</comment>
<evidence type="ECO:0000256" key="1">
    <source>
        <dbReference type="ARBA" id="ARBA00006484"/>
    </source>
</evidence>
<dbReference type="NCBIfam" id="NF005559">
    <property type="entry name" value="PRK07231.1"/>
    <property type="match status" value="1"/>
</dbReference>
<dbReference type="NCBIfam" id="NF009466">
    <property type="entry name" value="PRK12826.1-2"/>
    <property type="match status" value="1"/>
</dbReference>
<keyword evidence="2" id="KW-0753">Steroid metabolism</keyword>
<organism evidence="3 4">
    <name type="scientific">Laedolimicola intestinihominis</name>
    <dbReference type="NCBI Taxonomy" id="3133166"/>
    <lineage>
        <taxon>Bacteria</taxon>
        <taxon>Bacillati</taxon>
        <taxon>Bacillota</taxon>
        <taxon>Clostridia</taxon>
        <taxon>Lachnospirales</taxon>
        <taxon>Lachnospiraceae</taxon>
        <taxon>Laedolimicola</taxon>
    </lineage>
</organism>
<sequence length="262" mass="27776">MRVDLKDRVVIVTGGGGAIGGAMAEAFAENGAKVVVAGRTIKTLEAVVETIKAKGGEASAVIADVSDRDSAANMVAETVKLYGRLDVLVNNAGINGGPDQRKPIHEYSDELWERIINVDLNGVYYCSKPAIQQMEKQGQGGNIINIGSIVGLAPLRLQCAFTAAKAGVFNLTKAMALELAPLNIRVNGIAPGSIMFEGTRKLFYADPVKAEAMMSHIPQHRPGEPKDIAGMACFLASDDSSYMTGTINVVDGGWICGYTRDF</sequence>
<proteinExistence type="inferred from homology"/>
<protein>
    <submittedName>
        <fullName evidence="3">SDR family NAD(P)-dependent oxidoreductase</fullName>
    </submittedName>
</protein>
<dbReference type="InterPro" id="IPR002347">
    <property type="entry name" value="SDR_fam"/>
</dbReference>
<dbReference type="EMBL" id="JBBMFE010000012">
    <property type="protein sequence ID" value="MEQ2473279.1"/>
    <property type="molecule type" value="Genomic_DNA"/>
</dbReference>
<dbReference type="PRINTS" id="PR00080">
    <property type="entry name" value="SDRFAMILY"/>
</dbReference>
<dbReference type="PRINTS" id="PR00081">
    <property type="entry name" value="GDHRDH"/>
</dbReference>
<reference evidence="3 4" key="1">
    <citation type="submission" date="2024-03" db="EMBL/GenBank/DDBJ databases">
        <title>Human intestinal bacterial collection.</title>
        <authorList>
            <person name="Pauvert C."/>
            <person name="Hitch T.C.A."/>
            <person name="Clavel T."/>
        </authorList>
    </citation>
    <scope>NUCLEOTIDE SEQUENCE [LARGE SCALE GENOMIC DNA]</scope>
    <source>
        <strain evidence="3 4">CLA-AA-H132</strain>
    </source>
</reference>